<reference evidence="1 2" key="1">
    <citation type="journal article" date="2022" name="Hortic Res">
        <title>A haplotype resolved chromosomal level avocado genome allows analysis of novel avocado genes.</title>
        <authorList>
            <person name="Nath O."/>
            <person name="Fletcher S.J."/>
            <person name="Hayward A."/>
            <person name="Shaw L.M."/>
            <person name="Masouleh A.K."/>
            <person name="Furtado A."/>
            <person name="Henry R.J."/>
            <person name="Mitter N."/>
        </authorList>
    </citation>
    <scope>NUCLEOTIDE SEQUENCE [LARGE SCALE GENOMIC DNA]</scope>
    <source>
        <strain evidence="2">cv. Hass</strain>
    </source>
</reference>
<evidence type="ECO:0000313" key="1">
    <source>
        <dbReference type="EMBL" id="KAJ8643030.1"/>
    </source>
</evidence>
<name>A0ACC2MBJ0_PERAE</name>
<proteinExistence type="predicted"/>
<accession>A0ACC2MBJ0</accession>
<evidence type="ECO:0000313" key="2">
    <source>
        <dbReference type="Proteomes" id="UP001234297"/>
    </source>
</evidence>
<dbReference type="EMBL" id="CM056810">
    <property type="protein sequence ID" value="KAJ8643030.1"/>
    <property type="molecule type" value="Genomic_DNA"/>
</dbReference>
<sequence>MAALSLALCSSILQNSLPEILIAFISLYYLLRCIRSVRSSPKDGVVLNLPIVGMLPSLLLNKHHLHDWVTQLLKNNGCTFMIKGPWFTHLNILATCDPANVTHIFSTNFSSFPKGSQFAKNFDILGDGIFNSDSESWRVQRKIGHNLISSKKFRTFIGRTSRAKVKDLMHVLSHMAKKGEGAAFAFDLQDVLQRFAFDNTCILVLGTDPASLSVDFPAVPFAKAMDDAMEAIVWRHVLPEKWWMLLRWLKIGKEKKLAEAWKTIDHFINQHVSMRREELNHKSDTSHEGDEKDFKVERGDLLTSYMNNQLRADELDMLRSDDKFLRDTAMNLMLAAAAALIYNFRFQVLEGHPVSPKLSVILHMDKGLMVQVTDRHHS</sequence>
<protein>
    <submittedName>
        <fullName evidence="1">Uncharacterized protein</fullName>
    </submittedName>
</protein>
<gene>
    <name evidence="1" type="ORF">MRB53_004778</name>
</gene>
<keyword evidence="2" id="KW-1185">Reference proteome</keyword>
<dbReference type="Proteomes" id="UP001234297">
    <property type="component" value="Chromosome 2"/>
</dbReference>
<comment type="caution">
    <text evidence="1">The sequence shown here is derived from an EMBL/GenBank/DDBJ whole genome shotgun (WGS) entry which is preliminary data.</text>
</comment>
<organism evidence="1 2">
    <name type="scientific">Persea americana</name>
    <name type="common">Avocado</name>
    <dbReference type="NCBI Taxonomy" id="3435"/>
    <lineage>
        <taxon>Eukaryota</taxon>
        <taxon>Viridiplantae</taxon>
        <taxon>Streptophyta</taxon>
        <taxon>Embryophyta</taxon>
        <taxon>Tracheophyta</taxon>
        <taxon>Spermatophyta</taxon>
        <taxon>Magnoliopsida</taxon>
        <taxon>Magnoliidae</taxon>
        <taxon>Laurales</taxon>
        <taxon>Lauraceae</taxon>
        <taxon>Persea</taxon>
    </lineage>
</organism>